<dbReference type="OrthoDB" id="5061070at2759"/>
<dbReference type="SMART" id="SM00302">
    <property type="entry name" value="GED"/>
    <property type="match status" value="1"/>
</dbReference>
<dbReference type="Pfam" id="PF00169">
    <property type="entry name" value="PH"/>
    <property type="match status" value="1"/>
</dbReference>
<dbReference type="PANTHER" id="PTHR11566:SF212">
    <property type="entry name" value="DYNAMIN"/>
    <property type="match status" value="1"/>
</dbReference>
<dbReference type="PROSITE" id="PS51388">
    <property type="entry name" value="GED"/>
    <property type="match status" value="1"/>
</dbReference>
<reference evidence="7 8" key="2">
    <citation type="submission" date="2018-11" db="EMBL/GenBank/DDBJ databases">
        <authorList>
            <consortium name="Pathogen Informatics"/>
        </authorList>
    </citation>
    <scope>NUCLEOTIDE SEQUENCE [LARGE SCALE GENOMIC DNA]</scope>
</reference>
<keyword evidence="4" id="KW-0342">GTP-binding</keyword>
<evidence type="ECO:0000313" key="9">
    <source>
        <dbReference type="WBParaSite" id="HNAJ_0001200801-mRNA-1"/>
    </source>
</evidence>
<dbReference type="InterPro" id="IPR011993">
    <property type="entry name" value="PH-like_dom_sf"/>
</dbReference>
<keyword evidence="2" id="KW-0547">Nucleotide-binding</keyword>
<dbReference type="InterPro" id="IPR020850">
    <property type="entry name" value="GED_dom"/>
</dbReference>
<feature type="domain" description="PH" evidence="5">
    <location>
        <begin position="98"/>
        <end position="204"/>
    </location>
</feature>
<gene>
    <name evidence="7" type="ORF">HNAJ_LOCUS11997</name>
</gene>
<feature type="domain" description="GED" evidence="6">
    <location>
        <begin position="230"/>
        <end position="321"/>
    </location>
</feature>
<dbReference type="GO" id="GO:0005874">
    <property type="term" value="C:microtubule"/>
    <property type="evidence" value="ECO:0007669"/>
    <property type="project" value="TreeGrafter"/>
</dbReference>
<evidence type="ECO:0000256" key="4">
    <source>
        <dbReference type="ARBA" id="ARBA00023134"/>
    </source>
</evidence>
<dbReference type="GO" id="GO:0008017">
    <property type="term" value="F:microtubule binding"/>
    <property type="evidence" value="ECO:0007669"/>
    <property type="project" value="TreeGrafter"/>
</dbReference>
<dbReference type="EC" id="3.6.5.5" evidence="1"/>
<dbReference type="InterPro" id="IPR022812">
    <property type="entry name" value="Dynamin"/>
</dbReference>
<dbReference type="GO" id="GO:0098793">
    <property type="term" value="C:presynapse"/>
    <property type="evidence" value="ECO:0007669"/>
    <property type="project" value="GOC"/>
</dbReference>
<evidence type="ECO:0000256" key="2">
    <source>
        <dbReference type="ARBA" id="ARBA00022741"/>
    </source>
</evidence>
<accession>A0A0R3TVY8</accession>
<dbReference type="SMART" id="SM00233">
    <property type="entry name" value="PH"/>
    <property type="match status" value="1"/>
</dbReference>
<proteinExistence type="predicted"/>
<dbReference type="GO" id="GO:0005886">
    <property type="term" value="C:plasma membrane"/>
    <property type="evidence" value="ECO:0007669"/>
    <property type="project" value="TreeGrafter"/>
</dbReference>
<dbReference type="SUPFAM" id="SSF50729">
    <property type="entry name" value="PH domain-like"/>
    <property type="match status" value="1"/>
</dbReference>
<dbReference type="Pfam" id="PF01031">
    <property type="entry name" value="Dynamin_M"/>
    <property type="match status" value="1"/>
</dbReference>
<dbReference type="Gene3D" id="1.20.120.1240">
    <property type="entry name" value="Dynamin, middle domain"/>
    <property type="match status" value="2"/>
</dbReference>
<evidence type="ECO:0000259" key="5">
    <source>
        <dbReference type="PROSITE" id="PS50003"/>
    </source>
</evidence>
<dbReference type="InterPro" id="IPR000375">
    <property type="entry name" value="Dynamin_stalk"/>
</dbReference>
<evidence type="ECO:0000256" key="3">
    <source>
        <dbReference type="ARBA" id="ARBA00022801"/>
    </source>
</evidence>
<dbReference type="GO" id="GO:0016185">
    <property type="term" value="P:synaptic vesicle budding from presynaptic endocytic zone membrane"/>
    <property type="evidence" value="ECO:0007669"/>
    <property type="project" value="TreeGrafter"/>
</dbReference>
<keyword evidence="3" id="KW-0378">Hydrolase</keyword>
<evidence type="ECO:0000256" key="1">
    <source>
        <dbReference type="ARBA" id="ARBA00011980"/>
    </source>
</evidence>
<dbReference type="EMBL" id="UZAE01013954">
    <property type="protein sequence ID" value="VDO11936.1"/>
    <property type="molecule type" value="Genomic_DNA"/>
</dbReference>
<dbReference type="CDD" id="cd01256">
    <property type="entry name" value="PH_dynamin"/>
    <property type="match status" value="1"/>
</dbReference>
<dbReference type="Pfam" id="PF02212">
    <property type="entry name" value="GED"/>
    <property type="match status" value="1"/>
</dbReference>
<keyword evidence="8" id="KW-1185">Reference proteome</keyword>
<dbReference type="GO" id="GO:0003924">
    <property type="term" value="F:GTPase activity"/>
    <property type="evidence" value="ECO:0007669"/>
    <property type="project" value="InterPro"/>
</dbReference>
<dbReference type="GO" id="GO:0031623">
    <property type="term" value="P:receptor internalization"/>
    <property type="evidence" value="ECO:0007669"/>
    <property type="project" value="TreeGrafter"/>
</dbReference>
<dbReference type="STRING" id="102285.A0A0R3TVY8"/>
<evidence type="ECO:0000313" key="8">
    <source>
        <dbReference type="Proteomes" id="UP000278807"/>
    </source>
</evidence>
<dbReference type="GO" id="GO:0005525">
    <property type="term" value="F:GTP binding"/>
    <property type="evidence" value="ECO:0007669"/>
    <property type="project" value="UniProtKB-KW"/>
</dbReference>
<dbReference type="PANTHER" id="PTHR11566">
    <property type="entry name" value="DYNAMIN"/>
    <property type="match status" value="1"/>
</dbReference>
<reference evidence="9" key="1">
    <citation type="submission" date="2017-02" db="UniProtKB">
        <authorList>
            <consortium name="WormBaseParasite"/>
        </authorList>
    </citation>
    <scope>IDENTIFICATION</scope>
</reference>
<protein>
    <recommendedName>
        <fullName evidence="1">dynamin GTPase</fullName>
        <ecNumber evidence="1">3.6.5.5</ecNumber>
    </recommendedName>
</protein>
<sequence>MECFPHLRDATERIVTERIKERQSNARDKISLLVDIQLAYINTNHEDFIGFASAEQQSSDVNKVKLGNRSFWHVNLHYCLSLNALSEGSVSYLFLDLKVIRRGWLGLQNVALIRGGSKDFWFVLNAETLTWYKDDDEKEKRYVLLLDGLKVKDIESSFFGRKNIFALFYPDGRNVYKDYKQLELSAESAEMVDSWKASFMRAGVQPMKPVQQEKVEEQSDNGDPQLQRQVEVIHNLVDSYLKIVHKTQRDLVPKMLMYIIVNEMKEFLKSELLPNLYQAGDIQVLMSESLEMQTRREETLRMYEALKEALRIVGEVATNTVSTPVPPPVMDDWTHSTASHVSISISVYAAVNGNLCFVGGHGTDVF</sequence>
<dbReference type="PROSITE" id="PS50003">
    <property type="entry name" value="PH_DOMAIN"/>
    <property type="match status" value="1"/>
</dbReference>
<dbReference type="Gene3D" id="2.30.29.30">
    <property type="entry name" value="Pleckstrin-homology domain (PH domain)/Phosphotyrosine-binding domain (PTB)"/>
    <property type="match status" value="1"/>
</dbReference>
<organism evidence="9">
    <name type="scientific">Rodentolepis nana</name>
    <name type="common">Dwarf tapeworm</name>
    <name type="synonym">Hymenolepis nana</name>
    <dbReference type="NCBI Taxonomy" id="102285"/>
    <lineage>
        <taxon>Eukaryota</taxon>
        <taxon>Metazoa</taxon>
        <taxon>Spiralia</taxon>
        <taxon>Lophotrochozoa</taxon>
        <taxon>Platyhelminthes</taxon>
        <taxon>Cestoda</taxon>
        <taxon>Eucestoda</taxon>
        <taxon>Cyclophyllidea</taxon>
        <taxon>Hymenolepididae</taxon>
        <taxon>Rodentolepis</taxon>
    </lineage>
</organism>
<evidence type="ECO:0000313" key="7">
    <source>
        <dbReference type="EMBL" id="VDO11936.1"/>
    </source>
</evidence>
<dbReference type="Proteomes" id="UP000278807">
    <property type="component" value="Unassembled WGS sequence"/>
</dbReference>
<dbReference type="GO" id="GO:0005737">
    <property type="term" value="C:cytoplasm"/>
    <property type="evidence" value="ECO:0007669"/>
    <property type="project" value="TreeGrafter"/>
</dbReference>
<name>A0A0R3TVY8_RODNA</name>
<dbReference type="InterPro" id="IPR001849">
    <property type="entry name" value="PH_domain"/>
</dbReference>
<evidence type="ECO:0000259" key="6">
    <source>
        <dbReference type="PROSITE" id="PS51388"/>
    </source>
</evidence>
<dbReference type="WBParaSite" id="HNAJ_0001200801-mRNA-1">
    <property type="protein sequence ID" value="HNAJ_0001200801-mRNA-1"/>
    <property type="gene ID" value="HNAJ_0001200801"/>
</dbReference>
<dbReference type="InterPro" id="IPR003130">
    <property type="entry name" value="GED"/>
</dbReference>
<dbReference type="AlphaFoldDB" id="A0A0R3TVY8"/>